<protein>
    <submittedName>
        <fullName evidence="1">Uncharacterized protein</fullName>
    </submittedName>
</protein>
<reference evidence="1" key="2">
    <citation type="submission" date="2023-05" db="EMBL/GenBank/DDBJ databases">
        <authorList>
            <person name="Fouks B."/>
        </authorList>
    </citation>
    <scope>NUCLEOTIDE SEQUENCE</scope>
    <source>
        <strain evidence="1">Stay&amp;Tobe</strain>
        <tissue evidence="1">Testes</tissue>
    </source>
</reference>
<comment type="caution">
    <text evidence="1">The sequence shown here is derived from an EMBL/GenBank/DDBJ whole genome shotgun (WGS) entry which is preliminary data.</text>
</comment>
<evidence type="ECO:0000313" key="1">
    <source>
        <dbReference type="EMBL" id="KAJ9600402.1"/>
    </source>
</evidence>
<keyword evidence="2" id="KW-1185">Reference proteome</keyword>
<proteinExistence type="predicted"/>
<organism evidence="1 2">
    <name type="scientific">Diploptera punctata</name>
    <name type="common">Pacific beetle cockroach</name>
    <dbReference type="NCBI Taxonomy" id="6984"/>
    <lineage>
        <taxon>Eukaryota</taxon>
        <taxon>Metazoa</taxon>
        <taxon>Ecdysozoa</taxon>
        <taxon>Arthropoda</taxon>
        <taxon>Hexapoda</taxon>
        <taxon>Insecta</taxon>
        <taxon>Pterygota</taxon>
        <taxon>Neoptera</taxon>
        <taxon>Polyneoptera</taxon>
        <taxon>Dictyoptera</taxon>
        <taxon>Blattodea</taxon>
        <taxon>Blaberoidea</taxon>
        <taxon>Blaberidae</taxon>
        <taxon>Diplopterinae</taxon>
        <taxon>Diploptera</taxon>
    </lineage>
</organism>
<name>A0AAD8ESS8_DIPPU</name>
<accession>A0AAD8ESS8</accession>
<gene>
    <name evidence="1" type="ORF">L9F63_009290</name>
</gene>
<dbReference type="Proteomes" id="UP001233999">
    <property type="component" value="Unassembled WGS sequence"/>
</dbReference>
<dbReference type="EMBL" id="JASPKZ010000423">
    <property type="protein sequence ID" value="KAJ9600402.1"/>
    <property type="molecule type" value="Genomic_DNA"/>
</dbReference>
<sequence>GLDGLDGYNLQLSTFCQNFKSIQSTDYFLSTRINFSLKSYFWGHIMERRIQLFS</sequence>
<feature type="non-terminal residue" evidence="1">
    <location>
        <position position="54"/>
    </location>
</feature>
<evidence type="ECO:0000313" key="2">
    <source>
        <dbReference type="Proteomes" id="UP001233999"/>
    </source>
</evidence>
<feature type="non-terminal residue" evidence="1">
    <location>
        <position position="1"/>
    </location>
</feature>
<dbReference type="AlphaFoldDB" id="A0AAD8ESS8"/>
<reference evidence="1" key="1">
    <citation type="journal article" date="2023" name="IScience">
        <title>Live-bearing cockroach genome reveals convergent evolutionary mechanisms linked to viviparity in insects and beyond.</title>
        <authorList>
            <person name="Fouks B."/>
            <person name="Harrison M.C."/>
            <person name="Mikhailova A.A."/>
            <person name="Marchal E."/>
            <person name="English S."/>
            <person name="Carruthers M."/>
            <person name="Jennings E.C."/>
            <person name="Chiamaka E.L."/>
            <person name="Frigard R.A."/>
            <person name="Pippel M."/>
            <person name="Attardo G.M."/>
            <person name="Benoit J.B."/>
            <person name="Bornberg-Bauer E."/>
            <person name="Tobe S.S."/>
        </authorList>
    </citation>
    <scope>NUCLEOTIDE SEQUENCE</scope>
    <source>
        <strain evidence="1">Stay&amp;Tobe</strain>
    </source>
</reference>